<dbReference type="InterPro" id="IPR001000">
    <property type="entry name" value="GH10_dom"/>
</dbReference>
<evidence type="ECO:0000256" key="2">
    <source>
        <dbReference type="ARBA" id="ARBA00022737"/>
    </source>
</evidence>
<dbReference type="SMART" id="SM00633">
    <property type="entry name" value="Glyco_10"/>
    <property type="match status" value="1"/>
</dbReference>
<evidence type="ECO:0000313" key="8">
    <source>
        <dbReference type="EMBL" id="KAI3867631.1"/>
    </source>
</evidence>
<feature type="chain" id="PRO_5041943752" description="GH10 domain-containing protein" evidence="6">
    <location>
        <begin position="28"/>
        <end position="573"/>
    </location>
</feature>
<feature type="signal peptide" evidence="6">
    <location>
        <begin position="1"/>
        <end position="27"/>
    </location>
</feature>
<evidence type="ECO:0000259" key="7">
    <source>
        <dbReference type="PROSITE" id="PS51760"/>
    </source>
</evidence>
<dbReference type="InterPro" id="IPR044846">
    <property type="entry name" value="GH10"/>
</dbReference>
<dbReference type="SUPFAM" id="SSF49785">
    <property type="entry name" value="Galactose-binding domain-like"/>
    <property type="match status" value="1"/>
</dbReference>
<sequence>MEIVGAPKAWLMFLCACLHFVGYTVDALSYDHSATVDCLKEPLKPQYSGGIIVNPEFSYGLKGWSSFGGNGGKMMHKKSEDGNSFIAANSRNHPYDTFSQKIYLHKKKLYAFSAWIQVRQGKEPVTAVFKTTHGLKFAGLAVARSGCWSMLKGGLTVDSSGYADLYFQTNNMNVEIWVDNVSLQPFTEEQWRSQQVEGIAKARKRDVKVQVIDSKGHILHGANIHFRPRQSKASFPFGCAINKGILSNQAYQSWFTSRFSVTSFENELKWYSTEKVRGVENYTDPDAMLAFAKENGIPVRGHCIFWDDPIYQPKWVSSLSPAELKVAAYKRLQSVVSRYSGQFVAWDVNNENLHHQFFEQMLGANASDVFFKMAHQLDPTTRMFMNEFNTLEWSGDTVASFYDGPTGIGLESHFITLNIPYVRATLDSFASTGLPIWLTELDVYGTDQVLHLEQILREAHAHPAVQGIVLWAARSAAGCFRMCLTDEKYNNLPTGDVVDKLINEWKPYSSEGKTDSNGEFKTLLFHGDYDVKIYHPSMNSTLTRRFEVTTPETSAQNLKNTVSPMILHVKVNV</sequence>
<keyword evidence="9" id="KW-1185">Reference proteome</keyword>
<evidence type="ECO:0000256" key="1">
    <source>
        <dbReference type="ARBA" id="ARBA00007495"/>
    </source>
</evidence>
<dbReference type="PANTHER" id="PTHR31490:SF2">
    <property type="entry name" value="GLYCOSYL HYDROLASE FAMILY 10 PROTEIN"/>
    <property type="match status" value="1"/>
</dbReference>
<dbReference type="InterPro" id="IPR003305">
    <property type="entry name" value="CenC_carb-bd"/>
</dbReference>
<keyword evidence="6" id="KW-0732">Signal</keyword>
<reference evidence="8" key="1">
    <citation type="submission" date="2022-04" db="EMBL/GenBank/DDBJ databases">
        <title>A functionally conserved STORR gene fusion in Papaver species that diverged 16.8 million years ago.</title>
        <authorList>
            <person name="Catania T."/>
        </authorList>
    </citation>
    <scope>NUCLEOTIDE SEQUENCE</scope>
    <source>
        <strain evidence="8">S-188037</strain>
    </source>
</reference>
<feature type="domain" description="GH10" evidence="7">
    <location>
        <begin position="230"/>
        <end position="501"/>
    </location>
</feature>
<keyword evidence="3" id="KW-0378">Hydrolase</keyword>
<dbReference type="InterPro" id="IPR017853">
    <property type="entry name" value="GH"/>
</dbReference>
<dbReference type="GO" id="GO:0031176">
    <property type="term" value="F:endo-1,4-beta-xylanase activity"/>
    <property type="evidence" value="ECO:0007669"/>
    <property type="project" value="UniProtKB-ARBA"/>
</dbReference>
<dbReference type="AlphaFoldDB" id="A0AAD4S6M7"/>
<comment type="caution">
    <text evidence="8">The sequence shown here is derived from an EMBL/GenBank/DDBJ whole genome shotgun (WGS) entry which is preliminary data.</text>
</comment>
<dbReference type="GO" id="GO:0000272">
    <property type="term" value="P:polysaccharide catabolic process"/>
    <property type="evidence" value="ECO:0007669"/>
    <property type="project" value="UniProtKB-KW"/>
</dbReference>
<comment type="similarity">
    <text evidence="1">Belongs to the glycosyl hydrolase 10 (cellulase F) family.</text>
</comment>
<organism evidence="8 9">
    <name type="scientific">Papaver atlanticum</name>
    <dbReference type="NCBI Taxonomy" id="357466"/>
    <lineage>
        <taxon>Eukaryota</taxon>
        <taxon>Viridiplantae</taxon>
        <taxon>Streptophyta</taxon>
        <taxon>Embryophyta</taxon>
        <taxon>Tracheophyta</taxon>
        <taxon>Spermatophyta</taxon>
        <taxon>Magnoliopsida</taxon>
        <taxon>Ranunculales</taxon>
        <taxon>Papaveraceae</taxon>
        <taxon>Papaveroideae</taxon>
        <taxon>Papaver</taxon>
    </lineage>
</organism>
<dbReference type="EMBL" id="JAJJMB010013545">
    <property type="protein sequence ID" value="KAI3867631.1"/>
    <property type="molecule type" value="Genomic_DNA"/>
</dbReference>
<keyword evidence="4" id="KW-0119">Carbohydrate metabolism</keyword>
<gene>
    <name evidence="8" type="ORF">MKW98_006008</name>
</gene>
<evidence type="ECO:0000313" key="9">
    <source>
        <dbReference type="Proteomes" id="UP001202328"/>
    </source>
</evidence>
<evidence type="ECO:0000256" key="3">
    <source>
        <dbReference type="ARBA" id="ARBA00022801"/>
    </source>
</evidence>
<dbReference type="InterPro" id="IPR008979">
    <property type="entry name" value="Galactose-bd-like_sf"/>
</dbReference>
<protein>
    <recommendedName>
        <fullName evidence="7">GH10 domain-containing protein</fullName>
    </recommendedName>
</protein>
<keyword evidence="2" id="KW-0677">Repeat</keyword>
<dbReference type="PROSITE" id="PS51760">
    <property type="entry name" value="GH10_2"/>
    <property type="match status" value="1"/>
</dbReference>
<accession>A0AAD4S6M7</accession>
<evidence type="ECO:0000256" key="4">
    <source>
        <dbReference type="ARBA" id="ARBA00023277"/>
    </source>
</evidence>
<dbReference type="Pfam" id="PF02018">
    <property type="entry name" value="CBM_4_9"/>
    <property type="match status" value="1"/>
</dbReference>
<dbReference type="SUPFAM" id="SSF51445">
    <property type="entry name" value="(Trans)glycosidases"/>
    <property type="match status" value="1"/>
</dbReference>
<name>A0AAD4S6M7_9MAGN</name>
<dbReference type="Gene3D" id="2.60.120.260">
    <property type="entry name" value="Galactose-binding domain-like"/>
    <property type="match status" value="1"/>
</dbReference>
<dbReference type="Gene3D" id="3.20.20.80">
    <property type="entry name" value="Glycosidases"/>
    <property type="match status" value="1"/>
</dbReference>
<dbReference type="PANTHER" id="PTHR31490">
    <property type="entry name" value="GLYCOSYL HYDROLASE"/>
    <property type="match status" value="1"/>
</dbReference>
<evidence type="ECO:0000256" key="5">
    <source>
        <dbReference type="ARBA" id="ARBA00023326"/>
    </source>
</evidence>
<dbReference type="Pfam" id="PF00331">
    <property type="entry name" value="Glyco_hydro_10"/>
    <property type="match status" value="1"/>
</dbReference>
<proteinExistence type="inferred from homology"/>
<dbReference type="Proteomes" id="UP001202328">
    <property type="component" value="Unassembled WGS sequence"/>
</dbReference>
<evidence type="ECO:0000256" key="6">
    <source>
        <dbReference type="SAM" id="SignalP"/>
    </source>
</evidence>
<keyword evidence="5" id="KW-0624">Polysaccharide degradation</keyword>